<keyword evidence="5 6" id="KW-0482">Metalloprotease</keyword>
<dbReference type="OrthoDB" id="272500at2759"/>
<feature type="domain" description="Peptidase M48" evidence="7">
    <location>
        <begin position="116"/>
        <end position="306"/>
    </location>
</feature>
<organism evidence="8 9">
    <name type="scientific">Nitzschia inconspicua</name>
    <dbReference type="NCBI Taxonomy" id="303405"/>
    <lineage>
        <taxon>Eukaryota</taxon>
        <taxon>Sar</taxon>
        <taxon>Stramenopiles</taxon>
        <taxon>Ochrophyta</taxon>
        <taxon>Bacillariophyta</taxon>
        <taxon>Bacillariophyceae</taxon>
        <taxon>Bacillariophycidae</taxon>
        <taxon>Bacillariales</taxon>
        <taxon>Bacillariaceae</taxon>
        <taxon>Nitzschia</taxon>
    </lineage>
</organism>
<keyword evidence="1 6" id="KW-0645">Protease</keyword>
<evidence type="ECO:0000256" key="5">
    <source>
        <dbReference type="ARBA" id="ARBA00023049"/>
    </source>
</evidence>
<dbReference type="CDD" id="cd07325">
    <property type="entry name" value="M48_Ste24p_like"/>
    <property type="match status" value="1"/>
</dbReference>
<evidence type="ECO:0000313" key="8">
    <source>
        <dbReference type="EMBL" id="KAG7368757.1"/>
    </source>
</evidence>
<reference evidence="8" key="2">
    <citation type="submission" date="2021-04" db="EMBL/GenBank/DDBJ databases">
        <authorList>
            <person name="Podell S."/>
        </authorList>
    </citation>
    <scope>NUCLEOTIDE SEQUENCE</scope>
    <source>
        <strain evidence="8">Hildebrandi</strain>
    </source>
</reference>
<evidence type="ECO:0000259" key="7">
    <source>
        <dbReference type="Pfam" id="PF01435"/>
    </source>
</evidence>
<evidence type="ECO:0000256" key="1">
    <source>
        <dbReference type="ARBA" id="ARBA00022670"/>
    </source>
</evidence>
<keyword evidence="3 6" id="KW-0378">Hydrolase</keyword>
<reference evidence="8" key="1">
    <citation type="journal article" date="2021" name="Sci. Rep.">
        <title>Diploid genomic architecture of Nitzschia inconspicua, an elite biomass production diatom.</title>
        <authorList>
            <person name="Oliver A."/>
            <person name="Podell S."/>
            <person name="Pinowska A."/>
            <person name="Traller J.C."/>
            <person name="Smith S.R."/>
            <person name="McClure R."/>
            <person name="Beliaev A."/>
            <person name="Bohutskyi P."/>
            <person name="Hill E.A."/>
            <person name="Rabines A."/>
            <person name="Zheng H."/>
            <person name="Allen L.Z."/>
            <person name="Kuo A."/>
            <person name="Grigoriev I.V."/>
            <person name="Allen A.E."/>
            <person name="Hazlebeck D."/>
            <person name="Allen E.E."/>
        </authorList>
    </citation>
    <scope>NUCLEOTIDE SEQUENCE</scope>
    <source>
        <strain evidence="8">Hildebrandi</strain>
    </source>
</reference>
<evidence type="ECO:0000256" key="3">
    <source>
        <dbReference type="ARBA" id="ARBA00022801"/>
    </source>
</evidence>
<gene>
    <name evidence="8" type="ORF">IV203_031500</name>
</gene>
<keyword evidence="2" id="KW-0479">Metal-binding</keyword>
<dbReference type="PANTHER" id="PTHR10120">
    <property type="entry name" value="CAAX PRENYL PROTEASE 1"/>
    <property type="match status" value="1"/>
</dbReference>
<proteinExistence type="inferred from homology"/>
<dbReference type="EMBL" id="JAGRRH010000006">
    <property type="protein sequence ID" value="KAG7368757.1"/>
    <property type="molecule type" value="Genomic_DNA"/>
</dbReference>
<dbReference type="InterPro" id="IPR001915">
    <property type="entry name" value="Peptidase_M48"/>
</dbReference>
<comment type="cofactor">
    <cofactor evidence="6">
        <name>Zn(2+)</name>
        <dbReference type="ChEBI" id="CHEBI:29105"/>
    </cofactor>
    <text evidence="6">Binds 1 zinc ion per subunit.</text>
</comment>
<evidence type="ECO:0000313" key="9">
    <source>
        <dbReference type="Proteomes" id="UP000693970"/>
    </source>
</evidence>
<dbReference type="GO" id="GO:0046872">
    <property type="term" value="F:metal ion binding"/>
    <property type="evidence" value="ECO:0007669"/>
    <property type="project" value="UniProtKB-KW"/>
</dbReference>
<keyword evidence="9" id="KW-1185">Reference proteome</keyword>
<evidence type="ECO:0000256" key="4">
    <source>
        <dbReference type="ARBA" id="ARBA00022833"/>
    </source>
</evidence>
<dbReference type="Pfam" id="PF01435">
    <property type="entry name" value="Peptidase_M48"/>
    <property type="match status" value="1"/>
</dbReference>
<protein>
    <submittedName>
        <fullName evidence="8">Peptidase M48 family protein</fullName>
    </submittedName>
</protein>
<dbReference type="AlphaFoldDB" id="A0A9K3Q2G5"/>
<dbReference type="Proteomes" id="UP000693970">
    <property type="component" value="Unassembled WGS sequence"/>
</dbReference>
<sequence length="319" mass="35620">MQLVRRNERFIVTRKTNITIFLVACCLCVFRATTALSNSPASKRSKPVSIPSLGASQFRHPLDKQLTSMVQRLPLYDLAELGLRNTFPLVEQTVRLDLLSSCVKVSKEQLSHVYDLLLEACDILNLPKASIPELYVQSSPQANAYTLALQPKGNNSPSVIVITSALVDRCTLPELQAIIGHELGHLKCEHSLYLTLGGLASTPLRQLPFVGSQVDTALQDWRLAAEYTCDRASLLVAQDVQVVASALLKLFAGTSRYELDPKAFVQQAMEYEKQLETANPLVKLSIEQQRRTHPLPVKRVAELEKWAKSTEYRNLVEVR</sequence>
<dbReference type="GO" id="GO:0004222">
    <property type="term" value="F:metalloendopeptidase activity"/>
    <property type="evidence" value="ECO:0007669"/>
    <property type="project" value="InterPro"/>
</dbReference>
<accession>A0A9K3Q2G5</accession>
<dbReference type="GO" id="GO:0006508">
    <property type="term" value="P:proteolysis"/>
    <property type="evidence" value="ECO:0007669"/>
    <property type="project" value="UniProtKB-KW"/>
</dbReference>
<comment type="caution">
    <text evidence="8">The sequence shown here is derived from an EMBL/GenBank/DDBJ whole genome shotgun (WGS) entry which is preliminary data.</text>
</comment>
<evidence type="ECO:0000256" key="6">
    <source>
        <dbReference type="RuleBase" id="RU003983"/>
    </source>
</evidence>
<evidence type="ECO:0000256" key="2">
    <source>
        <dbReference type="ARBA" id="ARBA00022723"/>
    </source>
</evidence>
<comment type="similarity">
    <text evidence="6">Belongs to the peptidase M48 family.</text>
</comment>
<name>A0A9K3Q2G5_9STRA</name>
<keyword evidence="4 6" id="KW-0862">Zinc</keyword>